<name>A0A3D8Y9P8_9BACT</name>
<feature type="binding site" evidence="3">
    <location>
        <position position="82"/>
    </location>
    <ligand>
        <name>Cu cation</name>
        <dbReference type="ChEBI" id="CHEBI:23378"/>
    </ligand>
</feature>
<dbReference type="Proteomes" id="UP000256373">
    <property type="component" value="Unassembled WGS sequence"/>
</dbReference>
<evidence type="ECO:0000313" key="7">
    <source>
        <dbReference type="Proteomes" id="UP000256373"/>
    </source>
</evidence>
<dbReference type="SUPFAM" id="SSF52833">
    <property type="entry name" value="Thioredoxin-like"/>
    <property type="match status" value="1"/>
</dbReference>
<evidence type="ECO:0000256" key="3">
    <source>
        <dbReference type="PIRSR" id="PIRSR603782-1"/>
    </source>
</evidence>
<keyword evidence="2 3" id="KW-0186">Copper</keyword>
<feature type="disulfide bond" description="Redox-active" evidence="4">
    <location>
        <begin position="82"/>
        <end position="86"/>
    </location>
</feature>
<keyword evidence="3" id="KW-0479">Metal-binding</keyword>
<feature type="domain" description="Thioredoxin" evidence="5">
    <location>
        <begin position="44"/>
        <end position="208"/>
    </location>
</feature>
<dbReference type="PROSITE" id="PS51257">
    <property type="entry name" value="PROKAR_LIPOPROTEIN"/>
    <property type="match status" value="1"/>
</dbReference>
<proteinExistence type="inferred from homology"/>
<evidence type="ECO:0000256" key="1">
    <source>
        <dbReference type="ARBA" id="ARBA00010996"/>
    </source>
</evidence>
<organism evidence="6 7">
    <name type="scientific">Dyadobacter luteus</name>
    <dbReference type="NCBI Taxonomy" id="2259619"/>
    <lineage>
        <taxon>Bacteria</taxon>
        <taxon>Pseudomonadati</taxon>
        <taxon>Bacteroidota</taxon>
        <taxon>Cytophagia</taxon>
        <taxon>Cytophagales</taxon>
        <taxon>Spirosomataceae</taxon>
        <taxon>Dyadobacter</taxon>
    </lineage>
</organism>
<dbReference type="PANTHER" id="PTHR12151:SF25">
    <property type="entry name" value="LINALOOL DEHYDRATASE_ISOMERASE DOMAIN-CONTAINING PROTEIN"/>
    <property type="match status" value="1"/>
</dbReference>
<feature type="binding site" evidence="3">
    <location>
        <position position="171"/>
    </location>
    <ligand>
        <name>Cu cation</name>
        <dbReference type="ChEBI" id="CHEBI:23378"/>
    </ligand>
</feature>
<dbReference type="GO" id="GO:0046872">
    <property type="term" value="F:metal ion binding"/>
    <property type="evidence" value="ECO:0007669"/>
    <property type="project" value="UniProtKB-KW"/>
</dbReference>
<dbReference type="EMBL" id="QNUL01000012">
    <property type="protein sequence ID" value="REA60138.1"/>
    <property type="molecule type" value="Genomic_DNA"/>
</dbReference>
<dbReference type="InterPro" id="IPR013766">
    <property type="entry name" value="Thioredoxin_domain"/>
</dbReference>
<evidence type="ECO:0000256" key="4">
    <source>
        <dbReference type="PIRSR" id="PIRSR603782-2"/>
    </source>
</evidence>
<dbReference type="PROSITE" id="PS51352">
    <property type="entry name" value="THIOREDOXIN_2"/>
    <property type="match status" value="1"/>
</dbReference>
<dbReference type="AlphaFoldDB" id="A0A3D8Y9P8"/>
<accession>A0A3D8Y9P8</accession>
<dbReference type="InterPro" id="IPR036249">
    <property type="entry name" value="Thioredoxin-like_sf"/>
</dbReference>
<evidence type="ECO:0000256" key="2">
    <source>
        <dbReference type="ARBA" id="ARBA00023008"/>
    </source>
</evidence>
<evidence type="ECO:0000259" key="5">
    <source>
        <dbReference type="PROSITE" id="PS51352"/>
    </source>
</evidence>
<evidence type="ECO:0000313" key="6">
    <source>
        <dbReference type="EMBL" id="REA60138.1"/>
    </source>
</evidence>
<dbReference type="OrthoDB" id="9811998at2"/>
<comment type="similarity">
    <text evidence="1">Belongs to the SCO1/2 family.</text>
</comment>
<dbReference type="CDD" id="cd02968">
    <property type="entry name" value="SCO"/>
    <property type="match status" value="1"/>
</dbReference>
<dbReference type="Pfam" id="PF02630">
    <property type="entry name" value="SCO1-SenC"/>
    <property type="match status" value="1"/>
</dbReference>
<dbReference type="RefSeq" id="WP_115831883.1">
    <property type="nucleotide sequence ID" value="NZ_QNUL01000012.1"/>
</dbReference>
<gene>
    <name evidence="6" type="ORF">DSL64_15810</name>
</gene>
<dbReference type="InterPro" id="IPR003782">
    <property type="entry name" value="SCO1/SenC"/>
</dbReference>
<dbReference type="Gene3D" id="3.40.30.10">
    <property type="entry name" value="Glutaredoxin"/>
    <property type="match status" value="1"/>
</dbReference>
<comment type="caution">
    <text evidence="6">The sequence shown here is derived from an EMBL/GenBank/DDBJ whole genome shotgun (WGS) entry which is preliminary data.</text>
</comment>
<dbReference type="PANTHER" id="PTHR12151">
    <property type="entry name" value="ELECTRON TRANSPORT PROTIN SCO1/SENC FAMILY MEMBER"/>
    <property type="match status" value="1"/>
</dbReference>
<keyword evidence="4" id="KW-1015">Disulfide bond</keyword>
<reference evidence="6 7" key="1">
    <citation type="submission" date="2018-07" db="EMBL/GenBank/DDBJ databases">
        <title>Dyadobacter roseus sp. nov., isolated from rose rhizosphere soil.</title>
        <authorList>
            <person name="Chen L."/>
        </authorList>
    </citation>
    <scope>NUCLEOTIDE SEQUENCE [LARGE SCALE GENOMIC DNA]</scope>
    <source>
        <strain evidence="6 7">RS19</strain>
    </source>
</reference>
<protein>
    <submittedName>
        <fullName evidence="6">SCO family protein</fullName>
    </submittedName>
</protein>
<sequence length="209" mass="23631">MKHSHISIASLFLILAFGCQNKKLPILGESETINKLVDGKTVEQIIYPVIPDFSFLNQNGKVVTQSDYKDKIYIADFFFTTCPTICPVMKKNMLLVYEQFKDDQRVGILSHTIDPEHDTPQVLKQYSDDLGLSGNMWTFVTGDREKIFDIGQKHYMVSASTDPDEPGGYIHSGSFVLVDKDKHVRGMYDGTSQASTKELIKDIQTLLEE</sequence>
<keyword evidence="7" id="KW-1185">Reference proteome</keyword>
<feature type="binding site" evidence="3">
    <location>
        <position position="86"/>
    </location>
    <ligand>
        <name>Cu cation</name>
        <dbReference type="ChEBI" id="CHEBI:23378"/>
    </ligand>
</feature>